<sequence>MAGNDDLRMDHDQVKAISLQVTQLAIGVQQMQAYHTAGGLKQEHFGAHPSAAGAFQSFNGATQALAATVGKAHDFLV</sequence>
<protein>
    <recommendedName>
        <fullName evidence="3">WXG100 family type VII secretion target</fullName>
    </recommendedName>
</protein>
<keyword evidence="2" id="KW-1185">Reference proteome</keyword>
<gene>
    <name evidence="1" type="ORF">ACFQ1S_41000</name>
</gene>
<accession>A0ABW3MMK2</accession>
<proteinExistence type="predicted"/>
<dbReference type="EMBL" id="JBHTIS010003629">
    <property type="protein sequence ID" value="MFD1051477.1"/>
    <property type="molecule type" value="Genomic_DNA"/>
</dbReference>
<comment type="caution">
    <text evidence="1">The sequence shown here is derived from an EMBL/GenBank/DDBJ whole genome shotgun (WGS) entry which is preliminary data.</text>
</comment>
<organism evidence="1 2">
    <name type="scientific">Kibdelosporangium lantanae</name>
    <dbReference type="NCBI Taxonomy" id="1497396"/>
    <lineage>
        <taxon>Bacteria</taxon>
        <taxon>Bacillati</taxon>
        <taxon>Actinomycetota</taxon>
        <taxon>Actinomycetes</taxon>
        <taxon>Pseudonocardiales</taxon>
        <taxon>Pseudonocardiaceae</taxon>
        <taxon>Kibdelosporangium</taxon>
    </lineage>
</organism>
<evidence type="ECO:0000313" key="1">
    <source>
        <dbReference type="EMBL" id="MFD1051477.1"/>
    </source>
</evidence>
<evidence type="ECO:0008006" key="3">
    <source>
        <dbReference type="Google" id="ProtNLM"/>
    </source>
</evidence>
<reference evidence="2" key="1">
    <citation type="journal article" date="2019" name="Int. J. Syst. Evol. Microbiol.">
        <title>The Global Catalogue of Microorganisms (GCM) 10K type strain sequencing project: providing services to taxonomists for standard genome sequencing and annotation.</title>
        <authorList>
            <consortium name="The Broad Institute Genomics Platform"/>
            <consortium name="The Broad Institute Genome Sequencing Center for Infectious Disease"/>
            <person name="Wu L."/>
            <person name="Ma J."/>
        </authorList>
    </citation>
    <scope>NUCLEOTIDE SEQUENCE [LARGE SCALE GENOMIC DNA]</scope>
    <source>
        <strain evidence="2">JCM 31486</strain>
    </source>
</reference>
<feature type="non-terminal residue" evidence="1">
    <location>
        <position position="77"/>
    </location>
</feature>
<name>A0ABW3MMK2_9PSEU</name>
<dbReference type="Proteomes" id="UP001597045">
    <property type="component" value="Unassembled WGS sequence"/>
</dbReference>
<evidence type="ECO:0000313" key="2">
    <source>
        <dbReference type="Proteomes" id="UP001597045"/>
    </source>
</evidence>